<feature type="region of interest" description="Disordered" evidence="1">
    <location>
        <begin position="184"/>
        <end position="266"/>
    </location>
</feature>
<dbReference type="EMBL" id="CAWUHC010000027">
    <property type="protein sequence ID" value="CAK7219454.1"/>
    <property type="molecule type" value="Genomic_DNA"/>
</dbReference>
<feature type="compositionally biased region" description="Polar residues" evidence="1">
    <location>
        <begin position="256"/>
        <end position="266"/>
    </location>
</feature>
<feature type="region of interest" description="Disordered" evidence="1">
    <location>
        <begin position="292"/>
        <end position="361"/>
    </location>
</feature>
<evidence type="ECO:0000313" key="3">
    <source>
        <dbReference type="Proteomes" id="UP001642406"/>
    </source>
</evidence>
<name>A0ABP0BIN6_9PEZI</name>
<accession>A0ABP0BIN6</accession>
<feature type="compositionally biased region" description="Polar residues" evidence="1">
    <location>
        <begin position="319"/>
        <end position="341"/>
    </location>
</feature>
<gene>
    <name evidence="2" type="ORF">SBRCBS47491_003849</name>
</gene>
<comment type="caution">
    <text evidence="2">The sequence shown here is derived from an EMBL/GenBank/DDBJ whole genome shotgun (WGS) entry which is preliminary data.</text>
</comment>
<feature type="compositionally biased region" description="Polar residues" evidence="1">
    <location>
        <begin position="200"/>
        <end position="243"/>
    </location>
</feature>
<keyword evidence="3" id="KW-1185">Reference proteome</keyword>
<evidence type="ECO:0000256" key="1">
    <source>
        <dbReference type="SAM" id="MobiDB-lite"/>
    </source>
</evidence>
<sequence length="479" mass="51841">MDEITSTTNQRPAPRRSRVSKSTMPNIPTFGGEFQREEPTYNLDDVLLSGSDDEYYDSPNERSRRLEEQARLFLQGHRPLLLSASLRGPFGRETGWENPWIGRRSKITKTGTSHCSASLRAPLASTSEVGVAARTRTATTRRSSISGSSAKGLTINDLRAAPDITYTDKDPEVKKRAAGADWLRRRNFKRMRPNDDDVTASPTPTRSSKTTVIPSVASSPKKSALSRSVSAPVSRTASSSDQDVATAATPSDGVATESNVKSQPSHIAEDMNQSVSHISDSEVAMSLPSDLLWASNPGAEQPSPQDEKTSEDEGYVQSDPDTTTPIRDKSTTTIGDDTTLFSAEDELTSEVDAESSLLMECPAVDNEPSANIEDGDDDMQQNVEPVVICEDEAERITSHADNIATDAFATDADAVETEAMPASLDDTEMENDRLETQYQSPWAKTQTSVMTGLMVSDVGSTKIPLANAHTAASSTERKV</sequence>
<feature type="region of interest" description="Disordered" evidence="1">
    <location>
        <begin position="1"/>
        <end position="38"/>
    </location>
</feature>
<feature type="compositionally biased region" description="Acidic residues" evidence="1">
    <location>
        <begin position="343"/>
        <end position="353"/>
    </location>
</feature>
<reference evidence="2 3" key="1">
    <citation type="submission" date="2024-01" db="EMBL/GenBank/DDBJ databases">
        <authorList>
            <person name="Allen C."/>
            <person name="Tagirdzhanova G."/>
        </authorList>
    </citation>
    <scope>NUCLEOTIDE SEQUENCE [LARGE SCALE GENOMIC DNA]</scope>
</reference>
<organism evidence="2 3">
    <name type="scientific">Sporothrix bragantina</name>
    <dbReference type="NCBI Taxonomy" id="671064"/>
    <lineage>
        <taxon>Eukaryota</taxon>
        <taxon>Fungi</taxon>
        <taxon>Dikarya</taxon>
        <taxon>Ascomycota</taxon>
        <taxon>Pezizomycotina</taxon>
        <taxon>Sordariomycetes</taxon>
        <taxon>Sordariomycetidae</taxon>
        <taxon>Ophiostomatales</taxon>
        <taxon>Ophiostomataceae</taxon>
        <taxon>Sporothrix</taxon>
    </lineage>
</organism>
<evidence type="ECO:0000313" key="2">
    <source>
        <dbReference type="EMBL" id="CAK7219454.1"/>
    </source>
</evidence>
<protein>
    <submittedName>
        <fullName evidence="2">Uncharacterized protein</fullName>
    </submittedName>
</protein>
<feature type="compositionally biased region" description="Polar residues" evidence="1">
    <location>
        <begin position="1"/>
        <end position="11"/>
    </location>
</feature>
<proteinExistence type="predicted"/>
<dbReference type="Proteomes" id="UP001642406">
    <property type="component" value="Unassembled WGS sequence"/>
</dbReference>